<keyword evidence="2" id="KW-1185">Reference proteome</keyword>
<name>A0ACB9ZJX4_CATRO</name>
<accession>A0ACB9ZJX4</accession>
<dbReference type="Proteomes" id="UP001060085">
    <property type="component" value="Linkage Group LG08"/>
</dbReference>
<protein>
    <submittedName>
        <fullName evidence="1">Uncharacterized protein</fullName>
    </submittedName>
</protein>
<evidence type="ECO:0000313" key="2">
    <source>
        <dbReference type="Proteomes" id="UP001060085"/>
    </source>
</evidence>
<dbReference type="EMBL" id="CM044708">
    <property type="protein sequence ID" value="KAI5647348.1"/>
    <property type="molecule type" value="Genomic_DNA"/>
</dbReference>
<evidence type="ECO:0000313" key="1">
    <source>
        <dbReference type="EMBL" id="KAI5647348.1"/>
    </source>
</evidence>
<organism evidence="1 2">
    <name type="scientific">Catharanthus roseus</name>
    <name type="common">Madagascar periwinkle</name>
    <name type="synonym">Vinca rosea</name>
    <dbReference type="NCBI Taxonomy" id="4058"/>
    <lineage>
        <taxon>Eukaryota</taxon>
        <taxon>Viridiplantae</taxon>
        <taxon>Streptophyta</taxon>
        <taxon>Embryophyta</taxon>
        <taxon>Tracheophyta</taxon>
        <taxon>Spermatophyta</taxon>
        <taxon>Magnoliopsida</taxon>
        <taxon>eudicotyledons</taxon>
        <taxon>Gunneridae</taxon>
        <taxon>Pentapetalae</taxon>
        <taxon>asterids</taxon>
        <taxon>lamiids</taxon>
        <taxon>Gentianales</taxon>
        <taxon>Apocynaceae</taxon>
        <taxon>Rauvolfioideae</taxon>
        <taxon>Vinceae</taxon>
        <taxon>Catharanthinae</taxon>
        <taxon>Catharanthus</taxon>
    </lineage>
</organism>
<comment type="caution">
    <text evidence="1">The sequence shown here is derived from an EMBL/GenBank/DDBJ whole genome shotgun (WGS) entry which is preliminary data.</text>
</comment>
<sequence>MASTEADSRLNLVLIPALEKIIKNGSWRKHSKLAHECKSIIEYLTSPNPNPPTPPTPPASPTALSDADVSSSLPGVLMDLSLSDSELILSPLINAASSGNLKIAEPAVDAVQKLIAHGYLHGECDPTGGSDAKLLAKLVESVCKCHELGDDSVELLVIKTILSAVTSVTLRIHGDSLLLFVRTCYDIYLGSKNVVNQTTAKASLIQMLVIVFRRMEADSSTVPVQPIVVAELMEPAEKADADGTMTMFVQGFITKIMQDIDGVLNPATPRAAGASGGAHDGAFETTTSTVESTNPADLLDSTDKDMLDAKYWEISMYKTALEGRKGELVDGEVVERDDDLEVQIGNKLRRDAFLVFRALCKLSMKTPPKEALADPQLMKGKIVALELLKILLENAGAIFRTSERFLGAIKQYLCLSLLKNSASTLMIVFQLSCSIFISLVSRFRAGLKAEIGVFFPMIVLRVLENVAQPNFQQKMIVLRFLDKLCVDSQILVDIFLNYDCDVNSSNIFERMVNGLLKTAQGVPPGAATTLLPPQDTTMKLESMKCLVSILKSMGDWMNKQLRIPDTHSAKKLESSENSSESGSLQMVNGNDDEPVETSDSHSEASSEVSDASTIEQRRAYKLELQEGISLFNRKPKRGIEFLIKANKVGNSAEDIAAFLKNASGLNKTLIGDYLGEREELSLKVMHAYVDSFDFQGLEFDEAIRVFLQGFRLPGEAQKIDRIMEKFAERYCKCNPTVFTSADTAYVLAYSVIMLNTDAHNPTVKNKMSADDFIRNNRGIDDGKDLPEEYLRSLFERISRNEIKMKEDDLSIQQRQSVNSNRLLGLDSILNIVIRKRGEENHMGTSDDLVRHMQEQFKEKARKSESVYYAATDVLILRFMIEVCWAPMLAAFSVPLDQSDDEVVIAQCLEGFRCAIHVTAAMSMKTHRDAFVTSLAKFTSLHSPGDIKQKNIDAIKAIITIADEEGNYLQEAWEHILTCVSRFEHLHLLGEGAPPDATFFAIPQNEFDKSKQSKSNILPVLRKKGPGKIQSAAASVRRGSYDSAGIGGNVSAGITSDQMNNLVSNLNMLEQVGEMSRIFIRSQKLNSEAIVDFVKALCKVSLEELRSTSDPRVFSLTKIVEIAHYNMNRIRLVWSKIWRVLSDFFVTIGCSENLSIAIFAMDSLRQLSMKFLEREELANYNFQNEFMKPFVIVMRKSNAVEIRELIIRCVSQMVLSRVNNVKSGWKSMFMVFTTAAQDERKNIVLLAFEIIEKIVRDYFPYITETETTTFTDCVNCLIAFTNNRFNKDISLNAIGFLRFCATKLAEGDLGSRHRNKESSGKVSPSSPQKGKDRKYENGELTDKEDHLYFWFPLLAGLSELSFDPRPEIRKTALQVLFDTLRNYGHHFSLPLWERVFESVLFPIFDYVRHAIDPSGDSSGFDGDSELDQDAWLYETCTLALQLVVDLFVKFYSTVNPLLRKVLSLLVSFIKRPHQSLAGIGIAAFVRLMSHAGNLFSEDKWHEVVLSLKEAAIATCPDFSFAFNENDEFLNHEEDLNSQAGGESSTYDETAEDLRRHRLYAAISDAKCRAAVQLLLIQVHNLFWYGLHLLNELDVLRRKFHVIEGPFWLQHRMLSQIGFVRVHIRVSDKELGSNDASLVDASSDIWAVMEIYTMYRTQLSVKNTIILFEGMHDVAFHAHKINTDATLRAKLQELTSMTQMQDPPLLRLENEAYQICLTFLLNLAEDRPSNYEEADVESYLVKLCQEVLQFYIETARSGPTSESSVTGQAHWLIPLGSGRRRELAARAPLVVSTLQAIRCLQDPSFEKNLSFFFPLLSSLISCEHGSNEVQLALSDMLSLSVGPVLLRSR</sequence>
<gene>
    <name evidence="1" type="ORF">M9H77_33353</name>
</gene>
<reference evidence="2" key="1">
    <citation type="journal article" date="2023" name="Nat. Plants">
        <title>Single-cell RNA sequencing provides a high-resolution roadmap for understanding the multicellular compartmentation of specialized metabolism.</title>
        <authorList>
            <person name="Sun S."/>
            <person name="Shen X."/>
            <person name="Li Y."/>
            <person name="Li Y."/>
            <person name="Wang S."/>
            <person name="Li R."/>
            <person name="Zhang H."/>
            <person name="Shen G."/>
            <person name="Guo B."/>
            <person name="Wei J."/>
            <person name="Xu J."/>
            <person name="St-Pierre B."/>
            <person name="Chen S."/>
            <person name="Sun C."/>
        </authorList>
    </citation>
    <scope>NUCLEOTIDE SEQUENCE [LARGE SCALE GENOMIC DNA]</scope>
</reference>
<proteinExistence type="predicted"/>